<name>A0A5N6ZI47_9EURO</name>
<gene>
    <name evidence="2" type="ORF">BDV28DRAFT_102877</name>
</gene>
<keyword evidence="1" id="KW-0812">Transmembrane</keyword>
<protein>
    <submittedName>
        <fullName evidence="2">Uncharacterized protein</fullName>
    </submittedName>
</protein>
<dbReference type="AlphaFoldDB" id="A0A5N6ZI47"/>
<accession>A0A5N6ZI47</accession>
<dbReference type="OrthoDB" id="10376878at2759"/>
<evidence type="ECO:0000256" key="1">
    <source>
        <dbReference type="SAM" id="Phobius"/>
    </source>
</evidence>
<dbReference type="Proteomes" id="UP000327118">
    <property type="component" value="Unassembled WGS sequence"/>
</dbReference>
<keyword evidence="1" id="KW-0472">Membrane</keyword>
<evidence type="ECO:0000313" key="2">
    <source>
        <dbReference type="EMBL" id="KAE8356449.1"/>
    </source>
</evidence>
<organism evidence="2 3">
    <name type="scientific">Aspergillus coremiiformis</name>
    <dbReference type="NCBI Taxonomy" id="138285"/>
    <lineage>
        <taxon>Eukaryota</taxon>
        <taxon>Fungi</taxon>
        <taxon>Dikarya</taxon>
        <taxon>Ascomycota</taxon>
        <taxon>Pezizomycotina</taxon>
        <taxon>Eurotiomycetes</taxon>
        <taxon>Eurotiomycetidae</taxon>
        <taxon>Eurotiales</taxon>
        <taxon>Aspergillaceae</taxon>
        <taxon>Aspergillus</taxon>
        <taxon>Aspergillus subgen. Circumdati</taxon>
    </lineage>
</organism>
<dbReference type="EMBL" id="ML739038">
    <property type="protein sequence ID" value="KAE8356449.1"/>
    <property type="molecule type" value="Genomic_DNA"/>
</dbReference>
<proteinExistence type="predicted"/>
<feature type="transmembrane region" description="Helical" evidence="1">
    <location>
        <begin position="91"/>
        <end position="114"/>
    </location>
</feature>
<reference evidence="3" key="1">
    <citation type="submission" date="2019-04" db="EMBL/GenBank/DDBJ databases">
        <title>Friends and foes A comparative genomics studyof 23 Aspergillus species from section Flavi.</title>
        <authorList>
            <consortium name="DOE Joint Genome Institute"/>
            <person name="Kjaerbolling I."/>
            <person name="Vesth T."/>
            <person name="Frisvad J.C."/>
            <person name="Nybo J.L."/>
            <person name="Theobald S."/>
            <person name="Kildgaard S."/>
            <person name="Isbrandt T."/>
            <person name="Kuo A."/>
            <person name="Sato A."/>
            <person name="Lyhne E.K."/>
            <person name="Kogle M.E."/>
            <person name="Wiebenga A."/>
            <person name="Kun R.S."/>
            <person name="Lubbers R.J."/>
            <person name="Makela M.R."/>
            <person name="Barry K."/>
            <person name="Chovatia M."/>
            <person name="Clum A."/>
            <person name="Daum C."/>
            <person name="Haridas S."/>
            <person name="He G."/>
            <person name="LaButti K."/>
            <person name="Lipzen A."/>
            <person name="Mondo S."/>
            <person name="Riley R."/>
            <person name="Salamov A."/>
            <person name="Simmons B.A."/>
            <person name="Magnuson J.K."/>
            <person name="Henrissat B."/>
            <person name="Mortensen U.H."/>
            <person name="Larsen T.O."/>
            <person name="Devries R.P."/>
            <person name="Grigoriev I.V."/>
            <person name="Machida M."/>
            <person name="Baker S.E."/>
            <person name="Andersen M.R."/>
        </authorList>
    </citation>
    <scope>NUCLEOTIDE SEQUENCE [LARGE SCALE GENOMIC DNA]</scope>
    <source>
        <strain evidence="3">CBS 553.77</strain>
    </source>
</reference>
<feature type="transmembrane region" description="Helical" evidence="1">
    <location>
        <begin position="45"/>
        <end position="61"/>
    </location>
</feature>
<sequence length="119" mass="13689">MSATFHFGMTVISRCFMDACTLLSWRNHLFCFKLNIRKSLITNRCFAVQAWLGLPLLPWVLNRSSPLHPCVYVSYEAMVREPYAFAPTESMLLHVQSLFCQLSYGLTLGLFFLFRGNLA</sequence>
<evidence type="ECO:0000313" key="3">
    <source>
        <dbReference type="Proteomes" id="UP000327118"/>
    </source>
</evidence>
<keyword evidence="3" id="KW-1185">Reference proteome</keyword>
<keyword evidence="1" id="KW-1133">Transmembrane helix</keyword>